<evidence type="ECO:0000256" key="4">
    <source>
        <dbReference type="ARBA" id="ARBA00022737"/>
    </source>
</evidence>
<keyword evidence="10" id="KW-1003">Cell membrane</keyword>
<keyword evidence="7 10" id="KW-0408">Iron</keyword>
<evidence type="ECO:0000256" key="5">
    <source>
        <dbReference type="ARBA" id="ARBA00022967"/>
    </source>
</evidence>
<feature type="region of interest" description="Hydrophobic" evidence="10">
    <location>
        <begin position="1"/>
        <end position="16"/>
    </location>
</feature>
<dbReference type="EC" id="7.-.-.-" evidence="10"/>
<feature type="binding site" evidence="10">
    <location>
        <position position="64"/>
    </location>
    <ligand>
        <name>[4Fe-4S] cluster</name>
        <dbReference type="ChEBI" id="CHEBI:49883"/>
        <label>1</label>
    </ligand>
</feature>
<evidence type="ECO:0000256" key="9">
    <source>
        <dbReference type="ARBA" id="ARBA00023136"/>
    </source>
</evidence>
<evidence type="ECO:0000256" key="8">
    <source>
        <dbReference type="ARBA" id="ARBA00023014"/>
    </source>
</evidence>
<dbReference type="SUPFAM" id="SSF54862">
    <property type="entry name" value="4Fe-4S ferredoxins"/>
    <property type="match status" value="1"/>
</dbReference>
<name>A0A6M0JXA2_9GAMM</name>
<keyword evidence="4 10" id="KW-0677">Repeat</keyword>
<evidence type="ECO:0000313" key="14">
    <source>
        <dbReference type="Proteomes" id="UP000483379"/>
    </source>
</evidence>
<dbReference type="GO" id="GO:0009055">
    <property type="term" value="F:electron transfer activity"/>
    <property type="evidence" value="ECO:0007669"/>
    <property type="project" value="InterPro"/>
</dbReference>
<feature type="binding site" evidence="10">
    <location>
        <position position="137"/>
    </location>
    <ligand>
        <name>[4Fe-4S] cluster</name>
        <dbReference type="ChEBI" id="CHEBI:49883"/>
        <label>2</label>
    </ligand>
</feature>
<dbReference type="PROSITE" id="PS00198">
    <property type="entry name" value="4FE4S_FER_1"/>
    <property type="match status" value="1"/>
</dbReference>
<feature type="domain" description="4Fe-4S" evidence="12">
    <location>
        <begin position="22"/>
        <end position="81"/>
    </location>
</feature>
<feature type="binding site" evidence="10">
    <location>
        <position position="127"/>
    </location>
    <ligand>
        <name>[4Fe-4S] cluster</name>
        <dbReference type="ChEBI" id="CHEBI:49883"/>
        <label>2</label>
    </ligand>
</feature>
<dbReference type="InterPro" id="IPR017896">
    <property type="entry name" value="4Fe4S_Fe-S-bd"/>
</dbReference>
<keyword evidence="9 10" id="KW-0472">Membrane</keyword>
<dbReference type="Gene3D" id="3.30.70.20">
    <property type="match status" value="1"/>
</dbReference>
<evidence type="ECO:0000256" key="6">
    <source>
        <dbReference type="ARBA" id="ARBA00022982"/>
    </source>
</evidence>
<comment type="caution">
    <text evidence="10">Lacks conserved residue(s) required for the propagation of feature annotation.</text>
</comment>
<comment type="subunit">
    <text evidence="10">The complex is composed of six subunits: RnfA, RnfB, RnfC, RnfD, RnfE and RnfG.</text>
</comment>
<keyword evidence="10" id="KW-0997">Cell inner membrane</keyword>
<dbReference type="InterPro" id="IPR017900">
    <property type="entry name" value="4Fe4S_Fe_S_CS"/>
</dbReference>
<feature type="binding site" evidence="10">
    <location>
        <position position="141"/>
    </location>
    <ligand>
        <name>[4Fe-4S] cluster</name>
        <dbReference type="ChEBI" id="CHEBI:49883"/>
        <label>3</label>
    </ligand>
</feature>
<comment type="similarity">
    <text evidence="10">Belongs to the 4Fe4S bacterial-type ferredoxin family. RnfB subfamily.</text>
</comment>
<feature type="binding site" evidence="10">
    <location>
        <position position="164"/>
    </location>
    <ligand>
        <name>[4Fe-4S] cluster</name>
        <dbReference type="ChEBI" id="CHEBI:49883"/>
        <label>3</label>
    </ligand>
</feature>
<evidence type="ECO:0000256" key="3">
    <source>
        <dbReference type="ARBA" id="ARBA00022723"/>
    </source>
</evidence>
<sequence>MTGLGFSFALVLAIAYRYLKVAEDPRIDATEVLLPGSNCGACGEPGCRAFAEKLVDGQSSPGQCTVASPDIIDAVAALLDVDPGARERRVARLHCAGGKAQAHQIAEYQGFESCRAASVVSGGGKGCSWGCLGLADCMRSCDFDAIEMSANGLPVVDPVTCTACGDCVDACPRDLFELVSETHHLFVQCSTPLAGDMALSLCTAACDACGRCAADAAPGLIRMEDNRPSIDYASGAPARPDATFRCPTGAIQWIVGKQFQESTGRASQGS</sequence>
<keyword evidence="8 10" id="KW-0411">Iron-sulfur</keyword>
<accession>A0A6M0JXA2</accession>
<dbReference type="GO" id="GO:0051539">
    <property type="term" value="F:4 iron, 4 sulfur cluster binding"/>
    <property type="evidence" value="ECO:0007669"/>
    <property type="project" value="UniProtKB-UniRule"/>
</dbReference>
<dbReference type="PANTHER" id="PTHR43560:SF1">
    <property type="entry name" value="ION-TRANSLOCATING OXIDOREDUCTASE COMPLEX SUBUNIT B"/>
    <property type="match status" value="1"/>
</dbReference>
<feature type="binding site" evidence="10">
    <location>
        <position position="42"/>
    </location>
    <ligand>
        <name>[4Fe-4S] cluster</name>
        <dbReference type="ChEBI" id="CHEBI:49883"/>
        <label>1</label>
    </ligand>
</feature>
<comment type="cofactor">
    <cofactor evidence="10">
        <name>[4Fe-4S] cluster</name>
        <dbReference type="ChEBI" id="CHEBI:49883"/>
    </cofactor>
    <text evidence="10">Binds 3 [4Fe-4S] clusters.</text>
</comment>
<keyword evidence="14" id="KW-1185">Reference proteome</keyword>
<feature type="binding site" evidence="10">
    <location>
        <position position="47"/>
    </location>
    <ligand>
        <name>[4Fe-4S] cluster</name>
        <dbReference type="ChEBI" id="CHEBI:49883"/>
        <label>1</label>
    </ligand>
</feature>
<dbReference type="EMBL" id="JAAIJQ010000023">
    <property type="protein sequence ID" value="NEV62168.1"/>
    <property type="molecule type" value="Genomic_DNA"/>
</dbReference>
<comment type="caution">
    <text evidence="13">The sequence shown here is derived from an EMBL/GenBank/DDBJ whole genome shotgun (WGS) entry which is preliminary data.</text>
</comment>
<dbReference type="PANTHER" id="PTHR43560">
    <property type="entry name" value="ION-TRANSLOCATING OXIDOREDUCTASE COMPLEX SUBUNIT B"/>
    <property type="match status" value="1"/>
</dbReference>
<dbReference type="InterPro" id="IPR050395">
    <property type="entry name" value="4Fe4S_Ferredoxin_RnfB"/>
</dbReference>
<dbReference type="GO" id="GO:0022900">
    <property type="term" value="P:electron transport chain"/>
    <property type="evidence" value="ECO:0007669"/>
    <property type="project" value="UniProtKB-UniRule"/>
</dbReference>
<protein>
    <recommendedName>
        <fullName evidence="10">Ion-translocating oxidoreductase complex subunit B</fullName>
        <ecNumber evidence="10">7.-.-.-</ecNumber>
    </recommendedName>
    <alternativeName>
        <fullName evidence="10">Rnf electron transport complex subunit B</fullName>
    </alternativeName>
</protein>
<dbReference type="Proteomes" id="UP000483379">
    <property type="component" value="Unassembled WGS sequence"/>
</dbReference>
<feature type="binding site" evidence="10">
    <location>
        <position position="161"/>
    </location>
    <ligand>
        <name>[4Fe-4S] cluster</name>
        <dbReference type="ChEBI" id="CHEBI:49883"/>
        <label>3</label>
    </ligand>
</feature>
<evidence type="ECO:0000256" key="10">
    <source>
        <dbReference type="HAMAP-Rule" id="MF_00463"/>
    </source>
</evidence>
<keyword evidence="5 10" id="KW-1278">Translocase</keyword>
<keyword evidence="6 10" id="KW-0249">Electron transport</keyword>
<dbReference type="GO" id="GO:0005886">
    <property type="term" value="C:plasma membrane"/>
    <property type="evidence" value="ECO:0007669"/>
    <property type="project" value="UniProtKB-SubCell"/>
</dbReference>
<gene>
    <name evidence="10" type="primary">rnfB</name>
    <name evidence="13" type="ORF">G3446_09740</name>
</gene>
<keyword evidence="2 10" id="KW-0004">4Fe-4S</keyword>
<dbReference type="AlphaFoldDB" id="A0A6M0JXA2"/>
<dbReference type="GO" id="GO:0046872">
    <property type="term" value="F:metal ion binding"/>
    <property type="evidence" value="ECO:0007669"/>
    <property type="project" value="UniProtKB-KW"/>
</dbReference>
<feature type="binding site" evidence="10">
    <location>
        <position position="167"/>
    </location>
    <ligand>
        <name>[4Fe-4S] cluster</name>
        <dbReference type="ChEBI" id="CHEBI:49883"/>
        <label>3</label>
    </ligand>
</feature>
<evidence type="ECO:0000256" key="7">
    <source>
        <dbReference type="ARBA" id="ARBA00023004"/>
    </source>
</evidence>
<feature type="domain" description="4Fe-4S ferredoxin-type" evidence="11">
    <location>
        <begin position="152"/>
        <end position="181"/>
    </location>
</feature>
<dbReference type="Pfam" id="PF04060">
    <property type="entry name" value="FeS"/>
    <property type="match status" value="1"/>
</dbReference>
<dbReference type="InterPro" id="IPR007202">
    <property type="entry name" value="4Fe-4S_dom"/>
</dbReference>
<proteinExistence type="inferred from homology"/>
<evidence type="ECO:0000256" key="1">
    <source>
        <dbReference type="ARBA" id="ARBA00022448"/>
    </source>
</evidence>
<reference evidence="13 14" key="1">
    <citation type="submission" date="2020-02" db="EMBL/GenBank/DDBJ databases">
        <title>Genome sequences of Thiorhodococcus mannitoliphagus and Thiorhodococcus minor, purple sulfur photosynthetic bacteria in the gammaproteobacterial family, Chromatiaceae.</title>
        <authorList>
            <person name="Aviles F.A."/>
            <person name="Meyer T.E."/>
            <person name="Kyndt J.A."/>
        </authorList>
    </citation>
    <scope>NUCLEOTIDE SEQUENCE [LARGE SCALE GENOMIC DNA]</scope>
    <source>
        <strain evidence="13 14">DSM 11518</strain>
    </source>
</reference>
<dbReference type="Gene3D" id="1.10.15.40">
    <property type="entry name" value="Electron transport complex subunit B, putative Fe-S cluster"/>
    <property type="match status" value="1"/>
</dbReference>
<comment type="function">
    <text evidence="10">Part of a membrane-bound complex that couples electron transfer with translocation of ions across the membrane.</text>
</comment>
<evidence type="ECO:0000313" key="13">
    <source>
        <dbReference type="EMBL" id="NEV62168.1"/>
    </source>
</evidence>
<keyword evidence="1 10" id="KW-0813">Transport</keyword>
<feature type="binding site" evidence="10">
    <location>
        <position position="171"/>
    </location>
    <ligand>
        <name>[4Fe-4S] cluster</name>
        <dbReference type="ChEBI" id="CHEBI:49883"/>
        <label>2</label>
    </ligand>
</feature>
<feature type="binding site" evidence="10">
    <location>
        <position position="131"/>
    </location>
    <ligand>
        <name>[4Fe-4S] cluster</name>
        <dbReference type="ChEBI" id="CHEBI:49883"/>
        <label>2</label>
    </ligand>
</feature>
<dbReference type="Pfam" id="PF00037">
    <property type="entry name" value="Fer4"/>
    <property type="match status" value="1"/>
</dbReference>
<feature type="binding site" evidence="10">
    <location>
        <position position="39"/>
    </location>
    <ligand>
        <name>[4Fe-4S] cluster</name>
        <dbReference type="ChEBI" id="CHEBI:49883"/>
        <label>1</label>
    </ligand>
</feature>
<dbReference type="PROSITE" id="PS51656">
    <property type="entry name" value="4FE4S"/>
    <property type="match status" value="1"/>
</dbReference>
<organism evidence="13 14">
    <name type="scientific">Thiorhodococcus minor</name>
    <dbReference type="NCBI Taxonomy" id="57489"/>
    <lineage>
        <taxon>Bacteria</taxon>
        <taxon>Pseudomonadati</taxon>
        <taxon>Pseudomonadota</taxon>
        <taxon>Gammaproteobacteria</taxon>
        <taxon>Chromatiales</taxon>
        <taxon>Chromatiaceae</taxon>
        <taxon>Thiorhodococcus</taxon>
    </lineage>
</organism>
<evidence type="ECO:0000259" key="12">
    <source>
        <dbReference type="PROSITE" id="PS51656"/>
    </source>
</evidence>
<dbReference type="HAMAP" id="MF_00463">
    <property type="entry name" value="RsxB_RnfB"/>
    <property type="match status" value="1"/>
</dbReference>
<dbReference type="InterPro" id="IPR010207">
    <property type="entry name" value="Elect_transpt_cplx_RnfB/RsxB"/>
</dbReference>
<dbReference type="PROSITE" id="PS51379">
    <property type="entry name" value="4FE4S_FER_2"/>
    <property type="match status" value="1"/>
</dbReference>
<evidence type="ECO:0000256" key="2">
    <source>
        <dbReference type="ARBA" id="ARBA00022485"/>
    </source>
</evidence>
<keyword evidence="3 10" id="KW-0479">Metal-binding</keyword>
<evidence type="ECO:0000259" key="11">
    <source>
        <dbReference type="PROSITE" id="PS51379"/>
    </source>
</evidence>
<comment type="subcellular location">
    <subcellularLocation>
        <location evidence="10">Cell inner membrane</location>
    </subcellularLocation>
</comment>